<evidence type="ECO:0000313" key="2">
    <source>
        <dbReference type="EMBL" id="SEH44605.1"/>
    </source>
</evidence>
<name>A0A1H6I7R7_CHRCI</name>
<evidence type="ECO:0000256" key="1">
    <source>
        <dbReference type="SAM" id="Phobius"/>
    </source>
</evidence>
<organism evidence="2 3">
    <name type="scientific">Chryseobacterium culicis</name>
    <dbReference type="NCBI Taxonomy" id="680127"/>
    <lineage>
        <taxon>Bacteria</taxon>
        <taxon>Pseudomonadati</taxon>
        <taxon>Bacteroidota</taxon>
        <taxon>Flavobacteriia</taxon>
        <taxon>Flavobacteriales</taxon>
        <taxon>Weeksellaceae</taxon>
        <taxon>Chryseobacterium group</taxon>
        <taxon>Chryseobacterium</taxon>
    </lineage>
</organism>
<dbReference type="AlphaFoldDB" id="A0A1H6I7R7"/>
<keyword evidence="1" id="KW-0812">Transmembrane</keyword>
<accession>A0A1H6I7R7</accession>
<dbReference type="RefSeq" id="WP_089695488.1">
    <property type="nucleotide sequence ID" value="NZ_FNWQ01000007.1"/>
</dbReference>
<reference evidence="2 3" key="1">
    <citation type="submission" date="2016-10" db="EMBL/GenBank/DDBJ databases">
        <authorList>
            <person name="de Groot N.N."/>
        </authorList>
    </citation>
    <scope>NUCLEOTIDE SEQUENCE [LARGE SCALE GENOMIC DNA]</scope>
    <source>
        <strain evidence="2 3">DSM 23031</strain>
    </source>
</reference>
<gene>
    <name evidence="2" type="ORF">SAMN05421593_4196</name>
</gene>
<feature type="transmembrane region" description="Helical" evidence="1">
    <location>
        <begin position="187"/>
        <end position="205"/>
    </location>
</feature>
<keyword evidence="1" id="KW-1133">Transmembrane helix</keyword>
<dbReference type="OrthoDB" id="1253310at2"/>
<dbReference type="Proteomes" id="UP000198561">
    <property type="component" value="Unassembled WGS sequence"/>
</dbReference>
<proteinExistence type="predicted"/>
<dbReference type="STRING" id="680127.SAMN05421593_4196"/>
<sequence>MIRINRSILRKLSTRELEAYLKEGNRFVPEAVQMAFEILEERGRVFSEQEKTAIQQFIQYKKEQEEAKRAEEVEVWKDYITEDPEAIQLYSRMTIFVSSILFSTIPGAILLSLNLIKLKKYFSAILTMAFGMLFFIFQKYVLLSHFDFGTTSRYSPEIGVISVGALGLLVISVLATPKKLPYRAESYILPVVLCAGTAVLMYFYFQEWFSFYPLARAIHLFRQ</sequence>
<keyword evidence="1" id="KW-0472">Membrane</keyword>
<feature type="transmembrane region" description="Helical" evidence="1">
    <location>
        <begin position="121"/>
        <end position="142"/>
    </location>
</feature>
<feature type="transmembrane region" description="Helical" evidence="1">
    <location>
        <begin position="95"/>
        <end position="115"/>
    </location>
</feature>
<protein>
    <submittedName>
        <fullName evidence="2">Uncharacterized protein</fullName>
    </submittedName>
</protein>
<dbReference type="EMBL" id="FNWQ01000007">
    <property type="protein sequence ID" value="SEH44605.1"/>
    <property type="molecule type" value="Genomic_DNA"/>
</dbReference>
<feature type="transmembrane region" description="Helical" evidence="1">
    <location>
        <begin position="154"/>
        <end position="175"/>
    </location>
</feature>
<evidence type="ECO:0000313" key="3">
    <source>
        <dbReference type="Proteomes" id="UP000198561"/>
    </source>
</evidence>